<evidence type="ECO:0000313" key="5">
    <source>
        <dbReference type="EMBL" id="CNI16492.1"/>
    </source>
</evidence>
<dbReference type="CDD" id="cd00093">
    <property type="entry name" value="HTH_XRE"/>
    <property type="match status" value="1"/>
</dbReference>
<dbReference type="RefSeq" id="WP_049599847.1">
    <property type="nucleotide sequence ID" value="NZ_CQBK01000018.1"/>
</dbReference>
<dbReference type="PROSITE" id="PS50943">
    <property type="entry name" value="HTH_CROC1"/>
    <property type="match status" value="1"/>
</dbReference>
<evidence type="ECO:0000256" key="1">
    <source>
        <dbReference type="ARBA" id="ARBA00023015"/>
    </source>
</evidence>
<dbReference type="EMBL" id="CQBK01000018">
    <property type="protein sequence ID" value="CNI16492.1"/>
    <property type="molecule type" value="Genomic_DNA"/>
</dbReference>
<gene>
    <name evidence="5" type="primary">cI</name>
    <name evidence="5" type="ORF">ERS008667_02603</name>
</gene>
<dbReference type="InterPro" id="IPR001387">
    <property type="entry name" value="Cro/C1-type_HTH"/>
</dbReference>
<dbReference type="Gene3D" id="2.10.109.10">
    <property type="entry name" value="Umud Fragment, subunit A"/>
    <property type="match status" value="1"/>
</dbReference>
<dbReference type="PANTHER" id="PTHR40661:SF2">
    <property type="entry name" value="HTH-TYPE TRANSCRIPTIONAL REGULATOR PRTR"/>
    <property type="match status" value="1"/>
</dbReference>
<keyword evidence="2" id="KW-0238">DNA-binding</keyword>
<keyword evidence="1" id="KW-0805">Transcription regulation</keyword>
<accession>A0A0T9QKM6</accession>
<dbReference type="Proteomes" id="UP000038204">
    <property type="component" value="Unassembled WGS sequence"/>
</dbReference>
<dbReference type="Gene3D" id="1.10.260.40">
    <property type="entry name" value="lambda repressor-like DNA-binding domains"/>
    <property type="match status" value="1"/>
</dbReference>
<dbReference type="SUPFAM" id="SSF51306">
    <property type="entry name" value="LexA/Signal peptidase"/>
    <property type="match status" value="1"/>
</dbReference>
<feature type="domain" description="HTH cro/C1-type" evidence="4">
    <location>
        <begin position="9"/>
        <end position="62"/>
    </location>
</feature>
<dbReference type="AlphaFoldDB" id="A0A0T9QKM6"/>
<dbReference type="InterPro" id="IPR039418">
    <property type="entry name" value="LexA-like"/>
</dbReference>
<evidence type="ECO:0000259" key="4">
    <source>
        <dbReference type="PROSITE" id="PS50943"/>
    </source>
</evidence>
<evidence type="ECO:0000256" key="3">
    <source>
        <dbReference type="ARBA" id="ARBA00023163"/>
    </source>
</evidence>
<dbReference type="InterPro" id="IPR010982">
    <property type="entry name" value="Lambda_DNA-bd_dom_sf"/>
</dbReference>
<dbReference type="CDD" id="cd06529">
    <property type="entry name" value="S24_LexA-like"/>
    <property type="match status" value="1"/>
</dbReference>
<dbReference type="SUPFAM" id="SSF47413">
    <property type="entry name" value="lambda repressor-like DNA-binding domains"/>
    <property type="match status" value="1"/>
</dbReference>
<dbReference type="SMART" id="SM00530">
    <property type="entry name" value="HTH_XRE"/>
    <property type="match status" value="1"/>
</dbReference>
<keyword evidence="3" id="KW-0804">Transcription</keyword>
<protein>
    <submittedName>
        <fullName evidence="5">Repressor protein CI</fullName>
    </submittedName>
</protein>
<dbReference type="InterPro" id="IPR036286">
    <property type="entry name" value="LexA/Signal_pep-like_sf"/>
</dbReference>
<dbReference type="Pfam" id="PF01381">
    <property type="entry name" value="HTH_3"/>
    <property type="match status" value="1"/>
</dbReference>
<reference evidence="5 6" key="1">
    <citation type="submission" date="2015-03" db="EMBL/GenBank/DDBJ databases">
        <authorList>
            <person name="Murphy D."/>
        </authorList>
    </citation>
    <scope>NUCLEOTIDE SEQUENCE [LARGE SCALE GENOMIC DNA]</scope>
    <source>
        <strain evidence="5 6">Y233</strain>
    </source>
</reference>
<evidence type="ECO:0000256" key="2">
    <source>
        <dbReference type="ARBA" id="ARBA00023125"/>
    </source>
</evidence>
<sequence>MKNTFAERLQQAMDAEQISQAELAIKVGVSQPAINRLLTGKTNTSRRIIEIAKALKVQPEWLLSGVGDMRNLEGGIRKNEESIPPVSEWKSVDVWDSDTPLDDDEVEVPFLKDIELAAGDGSFCDEDYNGYKIRFSKATLRRVGAMKENVICFPARGNSMEPVIPDGTTVAIDCANKTIIDGKLYAIATDGMKRIKQLYRRPGGVVVIRSYNRDEYADENVNERDLEIMGRVFWYSVLL</sequence>
<proteinExistence type="predicted"/>
<evidence type="ECO:0000313" key="6">
    <source>
        <dbReference type="Proteomes" id="UP000038204"/>
    </source>
</evidence>
<organism evidence="5 6">
    <name type="scientific">Yersinia similis</name>
    <dbReference type="NCBI Taxonomy" id="367190"/>
    <lineage>
        <taxon>Bacteria</taxon>
        <taxon>Pseudomonadati</taxon>
        <taxon>Pseudomonadota</taxon>
        <taxon>Gammaproteobacteria</taxon>
        <taxon>Enterobacterales</taxon>
        <taxon>Yersiniaceae</taxon>
        <taxon>Yersinia</taxon>
    </lineage>
</organism>
<dbReference type="Pfam" id="PF00717">
    <property type="entry name" value="Peptidase_S24"/>
    <property type="match status" value="1"/>
</dbReference>
<dbReference type="GO" id="GO:0003677">
    <property type="term" value="F:DNA binding"/>
    <property type="evidence" value="ECO:0007669"/>
    <property type="project" value="UniProtKB-KW"/>
</dbReference>
<dbReference type="InterPro" id="IPR015927">
    <property type="entry name" value="Peptidase_S24_S26A/B/C"/>
</dbReference>
<dbReference type="PANTHER" id="PTHR40661">
    <property type="match status" value="1"/>
</dbReference>
<name>A0A0T9QKM6_9GAMM</name>